<accession>A0A8S1NFM0</accession>
<organism evidence="1 2">
    <name type="scientific">Paramecium primaurelia</name>
    <dbReference type="NCBI Taxonomy" id="5886"/>
    <lineage>
        <taxon>Eukaryota</taxon>
        <taxon>Sar</taxon>
        <taxon>Alveolata</taxon>
        <taxon>Ciliophora</taxon>
        <taxon>Intramacronucleata</taxon>
        <taxon>Oligohymenophorea</taxon>
        <taxon>Peniculida</taxon>
        <taxon>Parameciidae</taxon>
        <taxon>Paramecium</taxon>
    </lineage>
</organism>
<sequence>MQNQNQWTLLKNPIIFYIRADTTQLSLADLPPQARKAKLHICLLSGGCNNGETITWSFVTKVDIIKICGRPHMQNAQTIYSENCTIRLDERKIIEVSRDQGFPGPNFGLSFEVLGYK</sequence>
<comment type="caution">
    <text evidence="1">The sequence shown here is derived from an EMBL/GenBank/DDBJ whole genome shotgun (WGS) entry which is preliminary data.</text>
</comment>
<dbReference type="EMBL" id="CAJJDM010000088">
    <property type="protein sequence ID" value="CAD8090089.1"/>
    <property type="molecule type" value="Genomic_DNA"/>
</dbReference>
<dbReference type="AlphaFoldDB" id="A0A8S1NFM0"/>
<protein>
    <submittedName>
        <fullName evidence="1">Uncharacterized protein</fullName>
    </submittedName>
</protein>
<gene>
    <name evidence="1" type="ORF">PPRIM_AZ9-3.1.T0850092</name>
</gene>
<proteinExistence type="predicted"/>
<dbReference type="OMA" id="ETITWSF"/>
<evidence type="ECO:0000313" key="1">
    <source>
        <dbReference type="EMBL" id="CAD8090089.1"/>
    </source>
</evidence>
<dbReference type="Proteomes" id="UP000688137">
    <property type="component" value="Unassembled WGS sequence"/>
</dbReference>
<keyword evidence="2" id="KW-1185">Reference proteome</keyword>
<evidence type="ECO:0000313" key="2">
    <source>
        <dbReference type="Proteomes" id="UP000688137"/>
    </source>
</evidence>
<reference evidence="1" key="1">
    <citation type="submission" date="2021-01" db="EMBL/GenBank/DDBJ databases">
        <authorList>
            <consortium name="Genoscope - CEA"/>
            <person name="William W."/>
        </authorList>
    </citation>
    <scope>NUCLEOTIDE SEQUENCE</scope>
</reference>
<name>A0A8S1NFM0_PARPR</name>